<dbReference type="PANTHER" id="PTHR30151:SF20">
    <property type="entry name" value="ABC TRANSPORTER PERMEASE PROTEIN HI_0355-RELATED"/>
    <property type="match status" value="1"/>
</dbReference>
<dbReference type="Gene3D" id="1.10.3720.10">
    <property type="entry name" value="MetI-like"/>
    <property type="match status" value="1"/>
</dbReference>
<dbReference type="EMBL" id="FOWC01000001">
    <property type="protein sequence ID" value="SFO11330.1"/>
    <property type="molecule type" value="Genomic_DNA"/>
</dbReference>
<dbReference type="RefSeq" id="WP_067583713.1">
    <property type="nucleotide sequence ID" value="NZ_FOWC01000001.1"/>
</dbReference>
<dbReference type="SUPFAM" id="SSF161098">
    <property type="entry name" value="MetI-like"/>
    <property type="match status" value="1"/>
</dbReference>
<dbReference type="OrthoDB" id="7274389at2"/>
<evidence type="ECO:0000256" key="2">
    <source>
        <dbReference type="ARBA" id="ARBA00022448"/>
    </source>
</evidence>
<accession>A0A1I5EIW3</accession>
<feature type="transmembrane region" description="Helical" evidence="7">
    <location>
        <begin position="251"/>
        <end position="270"/>
    </location>
</feature>
<reference evidence="9 12" key="2">
    <citation type="submission" date="2020-01" db="EMBL/GenBank/DDBJ databases">
        <title>Insect and environment-associated Actinomycetes.</title>
        <authorList>
            <person name="Currrie C."/>
            <person name="Chevrette M."/>
            <person name="Carlson C."/>
            <person name="Stubbendieck R."/>
            <person name="Wendt-Pienkowski E."/>
        </authorList>
    </citation>
    <scope>NUCLEOTIDE SEQUENCE [LARGE SCALE GENOMIC DNA]</scope>
    <source>
        <strain evidence="9 12">SID8386</strain>
    </source>
</reference>
<feature type="transmembrane region" description="Helical" evidence="7">
    <location>
        <begin position="155"/>
        <end position="174"/>
    </location>
</feature>
<feature type="transmembrane region" description="Helical" evidence="7">
    <location>
        <begin position="127"/>
        <end position="149"/>
    </location>
</feature>
<feature type="transmembrane region" description="Helical" evidence="7">
    <location>
        <begin position="96"/>
        <end position="115"/>
    </location>
</feature>
<dbReference type="InterPro" id="IPR000515">
    <property type="entry name" value="MetI-like"/>
</dbReference>
<evidence type="ECO:0000259" key="8">
    <source>
        <dbReference type="PROSITE" id="PS50928"/>
    </source>
</evidence>
<evidence type="ECO:0000256" key="4">
    <source>
        <dbReference type="ARBA" id="ARBA00022692"/>
    </source>
</evidence>
<feature type="domain" description="ABC transmembrane type-1" evidence="8">
    <location>
        <begin position="89"/>
        <end position="269"/>
    </location>
</feature>
<dbReference type="CDD" id="cd06261">
    <property type="entry name" value="TM_PBP2"/>
    <property type="match status" value="1"/>
</dbReference>
<organism evidence="10 11">
    <name type="scientific">Amycolatopsis rubida</name>
    <dbReference type="NCBI Taxonomy" id="112413"/>
    <lineage>
        <taxon>Bacteria</taxon>
        <taxon>Bacillati</taxon>
        <taxon>Actinomycetota</taxon>
        <taxon>Actinomycetes</taxon>
        <taxon>Pseudonocardiales</taxon>
        <taxon>Pseudonocardiaceae</taxon>
        <taxon>Amycolatopsis</taxon>
    </lineage>
</organism>
<dbReference type="Proteomes" id="UP000470404">
    <property type="component" value="Unassembled WGS sequence"/>
</dbReference>
<comment type="similarity">
    <text evidence="7">Belongs to the binding-protein-dependent transport system permease family.</text>
</comment>
<evidence type="ECO:0000256" key="3">
    <source>
        <dbReference type="ARBA" id="ARBA00022475"/>
    </source>
</evidence>
<evidence type="ECO:0000256" key="1">
    <source>
        <dbReference type="ARBA" id="ARBA00004651"/>
    </source>
</evidence>
<dbReference type="AlphaFoldDB" id="A0A1I5EIW3"/>
<name>A0A1I5EIW3_9PSEU</name>
<keyword evidence="12" id="KW-1185">Reference proteome</keyword>
<feature type="transmembrane region" description="Helical" evidence="7">
    <location>
        <begin position="35"/>
        <end position="57"/>
    </location>
</feature>
<comment type="subcellular location">
    <subcellularLocation>
        <location evidence="1 7">Cell membrane</location>
        <topology evidence="1 7">Multi-pass membrane protein</topology>
    </subcellularLocation>
</comment>
<protein>
    <submittedName>
        <fullName evidence="9">ABC transporter permease</fullName>
    </submittedName>
    <submittedName>
        <fullName evidence="10">NitT/TauT family transport system permease protein</fullName>
    </submittedName>
</protein>
<dbReference type="STRING" id="112413.SAMN05421854_101660"/>
<evidence type="ECO:0000313" key="9">
    <source>
        <dbReference type="EMBL" id="NEC62141.1"/>
    </source>
</evidence>
<evidence type="ECO:0000256" key="5">
    <source>
        <dbReference type="ARBA" id="ARBA00022989"/>
    </source>
</evidence>
<evidence type="ECO:0000313" key="10">
    <source>
        <dbReference type="EMBL" id="SFO11330.1"/>
    </source>
</evidence>
<dbReference type="EMBL" id="JAAGNC010000207">
    <property type="protein sequence ID" value="NEC62141.1"/>
    <property type="molecule type" value="Genomic_DNA"/>
</dbReference>
<dbReference type="GO" id="GO:0055085">
    <property type="term" value="P:transmembrane transport"/>
    <property type="evidence" value="ECO:0007669"/>
    <property type="project" value="InterPro"/>
</dbReference>
<keyword evidence="2 7" id="KW-0813">Transport</keyword>
<keyword evidence="6 7" id="KW-0472">Membrane</keyword>
<reference evidence="10 11" key="1">
    <citation type="submission" date="2016-10" db="EMBL/GenBank/DDBJ databases">
        <authorList>
            <person name="de Groot N.N."/>
        </authorList>
    </citation>
    <scope>NUCLEOTIDE SEQUENCE [LARGE SCALE GENOMIC DNA]</scope>
    <source>
        <strain evidence="10 11">DSM 44637</strain>
    </source>
</reference>
<keyword evidence="5 7" id="KW-1133">Transmembrane helix</keyword>
<dbReference type="Pfam" id="PF00528">
    <property type="entry name" value="BPD_transp_1"/>
    <property type="match status" value="1"/>
</dbReference>
<dbReference type="PROSITE" id="PS50928">
    <property type="entry name" value="ABC_TM1"/>
    <property type="match status" value="1"/>
</dbReference>
<sequence length="292" mass="32204">MSLETQTAPTPVFETEQDILSRAKRSAGRHKRNVWLLRLAILVAWLGLWELAGRFWIDPFFYSMPSKIWERLTEWFTTGTDFGTIWYQILVTVEEAVIGFVLGAVAGVICGVILGRSAYLAEVLAPFIKAANAMPRIVLAALFVIWFGLGLSSKVATVFVLVFFAVFFNAFTGAREVDRNLIDNARILGATRWQVLQSIVLPSATSWILSSLHVAFGFALIGAVVGEYTGAKAGMGFLIANAQGTFDTAGVYAGMLVIMVVALFAEWLIGSAERKLLRWRPQMSADDGRRDI</sequence>
<dbReference type="PANTHER" id="PTHR30151">
    <property type="entry name" value="ALKANE SULFONATE ABC TRANSPORTER-RELATED, MEMBRANE SUBUNIT"/>
    <property type="match status" value="1"/>
</dbReference>
<evidence type="ECO:0000256" key="7">
    <source>
        <dbReference type="RuleBase" id="RU363032"/>
    </source>
</evidence>
<dbReference type="Proteomes" id="UP000199137">
    <property type="component" value="Unassembled WGS sequence"/>
</dbReference>
<evidence type="ECO:0000313" key="12">
    <source>
        <dbReference type="Proteomes" id="UP000470404"/>
    </source>
</evidence>
<proteinExistence type="inferred from homology"/>
<keyword evidence="3" id="KW-1003">Cell membrane</keyword>
<gene>
    <name evidence="9" type="ORF">G3I59_42715</name>
    <name evidence="10" type="ORF">SAMN05421854_101660</name>
</gene>
<evidence type="ECO:0000313" key="11">
    <source>
        <dbReference type="Proteomes" id="UP000199137"/>
    </source>
</evidence>
<keyword evidence="4 7" id="KW-0812">Transmembrane</keyword>
<evidence type="ECO:0000256" key="6">
    <source>
        <dbReference type="ARBA" id="ARBA00023136"/>
    </source>
</evidence>
<dbReference type="InterPro" id="IPR035906">
    <property type="entry name" value="MetI-like_sf"/>
</dbReference>
<dbReference type="GO" id="GO:0005886">
    <property type="term" value="C:plasma membrane"/>
    <property type="evidence" value="ECO:0007669"/>
    <property type="project" value="UniProtKB-SubCell"/>
</dbReference>
<feature type="transmembrane region" description="Helical" evidence="7">
    <location>
        <begin position="195"/>
        <end position="225"/>
    </location>
</feature>